<dbReference type="CTD" id="9828585"/>
<comment type="cofactor">
    <cofactor evidence="2">
        <name>Mg(2+)</name>
        <dbReference type="ChEBI" id="CHEBI:18420"/>
    </cofactor>
</comment>
<evidence type="ECO:0000256" key="1">
    <source>
        <dbReference type="ARBA" id="ARBA00001936"/>
    </source>
</evidence>
<evidence type="ECO:0000256" key="7">
    <source>
        <dbReference type="ARBA" id="ARBA00022741"/>
    </source>
</evidence>
<comment type="caution">
    <text evidence="19">The sequence shown here is derived from an EMBL/GenBank/DDBJ whole genome shotgun (WGS) entry which is preliminary data.</text>
</comment>
<dbReference type="PANTHER" id="PTHR12131">
    <property type="entry name" value="ATP-DEPENDENT RNA AND DNA HELICASE"/>
    <property type="match status" value="1"/>
</dbReference>
<dbReference type="PANTHER" id="PTHR12131:SF1">
    <property type="entry name" value="ATP-DEPENDENT RNA HELICASE SUPV3L1, MITOCHONDRIAL-RELATED"/>
    <property type="match status" value="1"/>
</dbReference>
<feature type="domain" description="Helicase C-terminal" evidence="18">
    <location>
        <begin position="312"/>
        <end position="466"/>
    </location>
</feature>
<dbReference type="FunFam" id="1.10.1740.140:FF:000002">
    <property type="entry name" value="ATP-dependent RNA helicase SUV3 homolog, mitochondrial"/>
    <property type="match status" value="1"/>
</dbReference>
<keyword evidence="14" id="KW-0539">Nucleus</keyword>
<dbReference type="CDD" id="cd17913">
    <property type="entry name" value="DEXQc_Suv3"/>
    <property type="match status" value="1"/>
</dbReference>
<evidence type="ECO:0000256" key="17">
    <source>
        <dbReference type="ARBA" id="ARBA00069703"/>
    </source>
</evidence>
<evidence type="ECO:0000256" key="10">
    <source>
        <dbReference type="ARBA" id="ARBA00022840"/>
    </source>
</evidence>
<dbReference type="InterPro" id="IPR050699">
    <property type="entry name" value="RNA-DNA_Helicase"/>
</dbReference>
<comment type="catalytic activity">
    <reaction evidence="15">
        <text>ATP + H2O = ADP + phosphate + H(+)</text>
        <dbReference type="Rhea" id="RHEA:13065"/>
        <dbReference type="ChEBI" id="CHEBI:15377"/>
        <dbReference type="ChEBI" id="CHEBI:15378"/>
        <dbReference type="ChEBI" id="CHEBI:30616"/>
        <dbReference type="ChEBI" id="CHEBI:43474"/>
        <dbReference type="ChEBI" id="CHEBI:456216"/>
        <dbReference type="EC" id="3.6.4.13"/>
    </reaction>
</comment>
<evidence type="ECO:0000256" key="14">
    <source>
        <dbReference type="ARBA" id="ARBA00023242"/>
    </source>
</evidence>
<keyword evidence="8" id="KW-0378">Hydrolase</keyword>
<dbReference type="FunFam" id="3.40.50.300:FF:000269">
    <property type="entry name" value="ATP-dependent RNA helicase SUPV3L1, mitochondrial"/>
    <property type="match status" value="1"/>
</dbReference>
<evidence type="ECO:0000259" key="18">
    <source>
        <dbReference type="PROSITE" id="PS51194"/>
    </source>
</evidence>
<dbReference type="GO" id="GO:0005634">
    <property type="term" value="C:nucleus"/>
    <property type="evidence" value="ECO:0007669"/>
    <property type="project" value="UniProtKB-SubCell"/>
</dbReference>
<dbReference type="Gene3D" id="1.20.58.1080">
    <property type="match status" value="1"/>
</dbReference>
<dbReference type="Pfam" id="PF00271">
    <property type="entry name" value="Helicase_C"/>
    <property type="match status" value="1"/>
</dbReference>
<accession>A0A6A5GSV9</accession>
<dbReference type="Pfam" id="PF18114">
    <property type="entry name" value="Suv3_N"/>
    <property type="match status" value="1"/>
</dbReference>
<gene>
    <name evidence="19" type="ORF">GCK72_014069</name>
</gene>
<evidence type="ECO:0000256" key="13">
    <source>
        <dbReference type="ARBA" id="ARBA00023128"/>
    </source>
</evidence>
<evidence type="ECO:0000256" key="12">
    <source>
        <dbReference type="ARBA" id="ARBA00023054"/>
    </source>
</evidence>
<evidence type="ECO:0000313" key="20">
    <source>
        <dbReference type="Proteomes" id="UP000483820"/>
    </source>
</evidence>
<name>A0A6A5GSV9_CAERE</name>
<dbReference type="InterPro" id="IPR041082">
    <property type="entry name" value="Suv3_C_1"/>
</dbReference>
<dbReference type="CDD" id="cd18805">
    <property type="entry name" value="SF2_C_suv3"/>
    <property type="match status" value="1"/>
</dbReference>
<dbReference type="GO" id="GO:0016787">
    <property type="term" value="F:hydrolase activity"/>
    <property type="evidence" value="ECO:0007669"/>
    <property type="project" value="UniProtKB-KW"/>
</dbReference>
<proteinExistence type="inferred from homology"/>
<comment type="function">
    <text evidence="16">ATPase and DNA/RNA helicase able to unwind DNA/DNA, DNA/RNA and RNA/RNA duplexes in the 5'-3' direction.</text>
</comment>
<dbReference type="AlphaFoldDB" id="A0A6A5GSV9"/>
<dbReference type="Gene3D" id="1.10.1740.140">
    <property type="match status" value="1"/>
</dbReference>
<dbReference type="Pfam" id="PF18147">
    <property type="entry name" value="Suv3_C_1"/>
    <property type="match status" value="1"/>
</dbReference>
<dbReference type="SMART" id="SM00490">
    <property type="entry name" value="HELICc"/>
    <property type="match status" value="1"/>
</dbReference>
<keyword evidence="13" id="KW-0496">Mitochondrion</keyword>
<protein>
    <recommendedName>
        <fullName evidence="17">ATP-dependent RNA helicase SUV3 homolog, mitochondrial</fullName>
        <ecNumber evidence="6">3.6.4.13</ecNumber>
    </recommendedName>
</protein>
<dbReference type="InterPro" id="IPR022192">
    <property type="entry name" value="SUV3_C"/>
</dbReference>
<evidence type="ECO:0000256" key="4">
    <source>
        <dbReference type="ARBA" id="ARBA00004305"/>
    </source>
</evidence>
<evidence type="ECO:0000256" key="5">
    <source>
        <dbReference type="ARBA" id="ARBA00008708"/>
    </source>
</evidence>
<comment type="subcellular location">
    <subcellularLocation>
        <location evidence="4">Mitochondrion matrix</location>
    </subcellularLocation>
    <subcellularLocation>
        <location evidence="3">Nucleus</location>
    </subcellularLocation>
</comment>
<dbReference type="GO" id="GO:0005759">
    <property type="term" value="C:mitochondrial matrix"/>
    <property type="evidence" value="ECO:0007669"/>
    <property type="project" value="UniProtKB-SubCell"/>
</dbReference>
<evidence type="ECO:0000256" key="6">
    <source>
        <dbReference type="ARBA" id="ARBA00012552"/>
    </source>
</evidence>
<keyword evidence="12" id="KW-0175">Coiled coil</keyword>
<dbReference type="GO" id="GO:0003724">
    <property type="term" value="F:RNA helicase activity"/>
    <property type="evidence" value="ECO:0007669"/>
    <property type="project" value="UniProtKB-EC"/>
</dbReference>
<dbReference type="Gene3D" id="3.40.50.300">
    <property type="entry name" value="P-loop containing nucleotide triphosphate hydrolases"/>
    <property type="match status" value="2"/>
</dbReference>
<dbReference type="KEGG" id="crq:GCK72_014069"/>
<dbReference type="InterPro" id="IPR001650">
    <property type="entry name" value="Helicase_C-like"/>
</dbReference>
<evidence type="ECO:0000256" key="3">
    <source>
        <dbReference type="ARBA" id="ARBA00004123"/>
    </source>
</evidence>
<dbReference type="GO" id="GO:0005524">
    <property type="term" value="F:ATP binding"/>
    <property type="evidence" value="ECO:0007669"/>
    <property type="project" value="UniProtKB-KW"/>
</dbReference>
<dbReference type="GO" id="GO:0000965">
    <property type="term" value="P:mitochondrial RNA 3'-end processing"/>
    <property type="evidence" value="ECO:0007669"/>
    <property type="project" value="TreeGrafter"/>
</dbReference>
<evidence type="ECO:0000256" key="2">
    <source>
        <dbReference type="ARBA" id="ARBA00001946"/>
    </source>
</evidence>
<dbReference type="Pfam" id="PF22527">
    <property type="entry name" value="DEXQc_Suv3"/>
    <property type="match status" value="1"/>
</dbReference>
<dbReference type="InterPro" id="IPR041453">
    <property type="entry name" value="Suv3_N"/>
</dbReference>
<comment type="similarity">
    <text evidence="5">Belongs to the helicase family.</text>
</comment>
<organism evidence="19 20">
    <name type="scientific">Caenorhabditis remanei</name>
    <name type="common">Caenorhabditis vulgaris</name>
    <dbReference type="NCBI Taxonomy" id="31234"/>
    <lineage>
        <taxon>Eukaryota</taxon>
        <taxon>Metazoa</taxon>
        <taxon>Ecdysozoa</taxon>
        <taxon>Nematoda</taxon>
        <taxon>Chromadorea</taxon>
        <taxon>Rhabditida</taxon>
        <taxon>Rhabditina</taxon>
        <taxon>Rhabditomorpha</taxon>
        <taxon>Rhabditoidea</taxon>
        <taxon>Rhabditidae</taxon>
        <taxon>Peloderinae</taxon>
        <taxon>Caenorhabditis</taxon>
    </lineage>
</organism>
<dbReference type="InterPro" id="IPR044774">
    <property type="entry name" value="Suv3_DEXQc"/>
</dbReference>
<keyword evidence="7" id="KW-0547">Nucleotide-binding</keyword>
<keyword evidence="11" id="KW-0809">Transit peptide</keyword>
<dbReference type="SMART" id="SM00487">
    <property type="entry name" value="DEXDc"/>
    <property type="match status" value="1"/>
</dbReference>
<evidence type="ECO:0000256" key="11">
    <source>
        <dbReference type="ARBA" id="ARBA00022946"/>
    </source>
</evidence>
<dbReference type="EMBL" id="WUAV01000004">
    <property type="protein sequence ID" value="KAF1757613.1"/>
    <property type="molecule type" value="Genomic_DNA"/>
</dbReference>
<dbReference type="EC" id="3.6.4.13" evidence="6"/>
<dbReference type="FunFam" id="3.40.50.300:FF:000446">
    <property type="entry name" value="ATP-dependent RNA helicase SUPV3L1, mitochondrial"/>
    <property type="match status" value="1"/>
</dbReference>
<evidence type="ECO:0000256" key="9">
    <source>
        <dbReference type="ARBA" id="ARBA00022806"/>
    </source>
</evidence>
<evidence type="ECO:0000256" key="8">
    <source>
        <dbReference type="ARBA" id="ARBA00022801"/>
    </source>
</evidence>
<keyword evidence="10" id="KW-0067">ATP-binding</keyword>
<evidence type="ECO:0000256" key="15">
    <source>
        <dbReference type="ARBA" id="ARBA00047984"/>
    </source>
</evidence>
<dbReference type="FunFam" id="1.20.58.1080:FF:000001">
    <property type="entry name" value="ATP-dependent RNA helicase SUPV3L1, mitochondrial"/>
    <property type="match status" value="1"/>
</dbReference>
<dbReference type="Pfam" id="PF12513">
    <property type="entry name" value="SUV3_C"/>
    <property type="match status" value="1"/>
</dbReference>
<keyword evidence="9" id="KW-0347">Helicase</keyword>
<evidence type="ECO:0000313" key="19">
    <source>
        <dbReference type="EMBL" id="KAF1757613.1"/>
    </source>
</evidence>
<sequence>MNSRRKRNSVRKAATIEDLVEPRKVKHVTQAAAGMEEWIGALNNTNIHMSLDEFMRRPMVRQLAKENGINDKLFMRSFKSFREYCTPDDLSSVDPALLILLSDITKGVKDCEMLYPFFLDHSKQVFPHLEAMDDLRIISDLTRPHNWYPEARSITRKIFFHAGPTNSGKTYHALKRFGEAKSAVFCGPLKLLASEVFTRTNALGIPCDLVTGEERRFAKDNHHPSQHLSSTVEMLSTQMRVEVVVIDEIQMLRDEQRGWAWTRALLGAAADEIHLCGEPAAIDIVKKLLEPIGETVEIRYYDRKSPLTIADKAIESYSNIEPGDCIVCFSKKAVFFNSKKLEENGIKPAVIYGDLPPGTKLAQAAKFNDPDDECNVLVATDAIGMGLNLNIRRVIFNSCTRQTELLPTYAALQIAGRAGRFGTAYANGVATTMRKEDLGTLKTILAEKVISDHFFICTVYDMRELAVLIDQVPLPLKVRYTFCTSPLNTDDKRTAAVFVKMARRFATGQALTYEWLMDMLEWPPKPASTLSELSLLEQNYEILDQYMWLSMRFPDMLPDEPRVREASKILDTMIQEGVEGFMSLLAIGSSESSDPKIRKTTKSLEEKLIKSSEKSETPAKKSSILEALLKRADISEEDLEQLREELNKKKK</sequence>
<comment type="cofactor">
    <cofactor evidence="1">
        <name>Mn(2+)</name>
        <dbReference type="ChEBI" id="CHEBI:29035"/>
    </cofactor>
</comment>
<dbReference type="InterPro" id="IPR027417">
    <property type="entry name" value="P-loop_NTPase"/>
</dbReference>
<dbReference type="RefSeq" id="XP_053584898.1">
    <property type="nucleotide sequence ID" value="XM_053730126.1"/>
</dbReference>
<dbReference type="GO" id="GO:0045025">
    <property type="term" value="C:mitochondrial degradosome"/>
    <property type="evidence" value="ECO:0007669"/>
    <property type="project" value="TreeGrafter"/>
</dbReference>
<dbReference type="SUPFAM" id="SSF52540">
    <property type="entry name" value="P-loop containing nucleoside triphosphate hydrolases"/>
    <property type="match status" value="1"/>
</dbReference>
<dbReference type="InterPro" id="IPR055206">
    <property type="entry name" value="DEXQc_SUV3"/>
</dbReference>
<reference evidence="19 20" key="1">
    <citation type="submission" date="2019-12" db="EMBL/GenBank/DDBJ databases">
        <title>Chromosome-level assembly of the Caenorhabditis remanei genome.</title>
        <authorList>
            <person name="Teterina A.A."/>
            <person name="Willis J.H."/>
            <person name="Phillips P.C."/>
        </authorList>
    </citation>
    <scope>NUCLEOTIDE SEQUENCE [LARGE SCALE GENOMIC DNA]</scope>
    <source>
        <strain evidence="19 20">PX506</strain>
        <tissue evidence="19">Whole organism</tissue>
    </source>
</reference>
<dbReference type="GeneID" id="9828585"/>
<evidence type="ECO:0000256" key="16">
    <source>
        <dbReference type="ARBA" id="ARBA00054311"/>
    </source>
</evidence>
<dbReference type="Proteomes" id="UP000483820">
    <property type="component" value="Chromosome IV"/>
</dbReference>
<dbReference type="PROSITE" id="PS51194">
    <property type="entry name" value="HELICASE_CTER"/>
    <property type="match status" value="1"/>
</dbReference>
<dbReference type="InterPro" id="IPR014001">
    <property type="entry name" value="Helicase_ATP-bd"/>
</dbReference>